<evidence type="ECO:0000256" key="1">
    <source>
        <dbReference type="ARBA" id="ARBA00022801"/>
    </source>
</evidence>
<protein>
    <submittedName>
        <fullName evidence="4">Acetyl-hydrolase</fullName>
    </submittedName>
</protein>
<sequence length="893" mass="97629">MKKLSTASVSLAVTPTVVTTLFSHASLTISSTWIGHVVTCDSWTDETKSQYLHRKHFREQPTAHLSYDQGLHLIRSFLEFASHHTVEELQAFTSQSVPCPQWVKADEAVVSDEQLTRSADLLQAHLGPDGIRQVGGKGWWQWRKPKSSLQAEWIEMRSDANERKKTGDAGKRVMMYIHGGAYFFGSVDEHRYQMQRHARKLKARVFAPKYRLAPQFPFPCGLQDCLAAYLHLLQTQHPSTIVLAGDSAGGGMVVSLLCVLRDQGVPLPAGAILISPWVDLTHSFPSLSADAPLDYIPQSGFHHKPSRAWPPLDDAAIAQLREEAAKRKLGVDAKKPAGADTVEKRQLPSIATSEKTVEVKGDNGEMKSDTEGHLSIMMDGELVTIKDQIHMYTTNALLTHPLVSPVMQPTLGGLPPVLVMVGGGEILRDEQIFLAHKFANPAKYAPSADIMTDRGRELLQKYCPTDVQLQVWDGLCHVAPTLSFTRPAKYMFRSVSQFGAWAFARAQKTGIEIMDDDAISVISTESDTDISAAKQGKQKSSVPAQVGKAGDPLPPFRKHMIRQRVTRHGMTLPLAPESDLPGCCMESASVCVIKEEPVKKWMAMKRQWDDNYSSATAKVHRKIVKDLTIGLRELYPDEHPPPTALAGRVRIESELAVGKNKRSLGLAFWSLLGSKHDEATVEREKQAGREPDVLAVTGDEGQGARPFADIEAQKPALASADAESQNHSECRTVIEEQPTDGDVDETPIAALLAERRAREDSGVGLGPNYVPKTGVAGKRPILDGIALPFSLKKDAETASMLTLNSAVSPGPNSPPMTPLGPQFHVTGPLKAEAAVKTEQEQREKPAVLPEVPTIVAPDSVTERDDESRSNTGPTHPAASWEASGTASWWPFAP</sequence>
<dbReference type="SUPFAM" id="SSF53474">
    <property type="entry name" value="alpha/beta-Hydrolases"/>
    <property type="match status" value="1"/>
</dbReference>
<dbReference type="InterPro" id="IPR029058">
    <property type="entry name" value="AB_hydrolase_fold"/>
</dbReference>
<gene>
    <name evidence="4" type="ORF">DCS_06928</name>
</gene>
<keyword evidence="1 4" id="KW-0378">Hydrolase</keyword>
<dbReference type="Gene3D" id="3.40.50.1820">
    <property type="entry name" value="alpha/beta hydrolase"/>
    <property type="match status" value="1"/>
</dbReference>
<organism evidence="4 5">
    <name type="scientific">Drechmeria coniospora</name>
    <name type="common">Nematophagous fungus</name>
    <name type="synonym">Meria coniospora</name>
    <dbReference type="NCBI Taxonomy" id="98403"/>
    <lineage>
        <taxon>Eukaryota</taxon>
        <taxon>Fungi</taxon>
        <taxon>Dikarya</taxon>
        <taxon>Ascomycota</taxon>
        <taxon>Pezizomycotina</taxon>
        <taxon>Sordariomycetes</taxon>
        <taxon>Hypocreomycetidae</taxon>
        <taxon>Hypocreales</taxon>
        <taxon>Ophiocordycipitaceae</taxon>
        <taxon>Drechmeria</taxon>
    </lineage>
</organism>
<evidence type="ECO:0000256" key="2">
    <source>
        <dbReference type="SAM" id="MobiDB-lite"/>
    </source>
</evidence>
<dbReference type="STRING" id="98403.A0A151GCX9"/>
<evidence type="ECO:0000313" key="5">
    <source>
        <dbReference type="Proteomes" id="UP000076580"/>
    </source>
</evidence>
<dbReference type="InterPro" id="IPR013094">
    <property type="entry name" value="AB_hydrolase_3"/>
</dbReference>
<dbReference type="PANTHER" id="PTHR48081:SF19">
    <property type="entry name" value="AB HYDROLASE SUPERFAMILY PROTEIN C4A8.06C"/>
    <property type="match status" value="1"/>
</dbReference>
<dbReference type="GeneID" id="63719571"/>
<dbReference type="AlphaFoldDB" id="A0A151GCX9"/>
<proteinExistence type="predicted"/>
<feature type="domain" description="Alpha/beta hydrolase fold-3" evidence="3">
    <location>
        <begin position="174"/>
        <end position="286"/>
    </location>
</feature>
<dbReference type="EMBL" id="LAYC01000003">
    <property type="protein sequence ID" value="KYK54967.1"/>
    <property type="molecule type" value="Genomic_DNA"/>
</dbReference>
<evidence type="ECO:0000259" key="3">
    <source>
        <dbReference type="Pfam" id="PF07859"/>
    </source>
</evidence>
<reference evidence="4 5" key="1">
    <citation type="journal article" date="2016" name="Sci. Rep.">
        <title>Insights into Adaptations to a Near-Obligate Nematode Endoparasitic Lifestyle from the Finished Genome of Drechmeria coniospora.</title>
        <authorList>
            <person name="Zhang L."/>
            <person name="Zhou Z."/>
            <person name="Guo Q."/>
            <person name="Fokkens L."/>
            <person name="Miskei M."/>
            <person name="Pocsi I."/>
            <person name="Zhang W."/>
            <person name="Chen M."/>
            <person name="Wang L."/>
            <person name="Sun Y."/>
            <person name="Donzelli B.G."/>
            <person name="Gibson D.M."/>
            <person name="Nelson D.R."/>
            <person name="Luo J.G."/>
            <person name="Rep M."/>
            <person name="Liu H."/>
            <person name="Yang S."/>
            <person name="Wang J."/>
            <person name="Krasnoff S.B."/>
            <person name="Xu Y."/>
            <person name="Molnar I."/>
            <person name="Lin M."/>
        </authorList>
    </citation>
    <scope>NUCLEOTIDE SEQUENCE [LARGE SCALE GENOMIC DNA]</scope>
    <source>
        <strain evidence="4 5">ARSEF 6962</strain>
    </source>
</reference>
<keyword evidence="5" id="KW-1185">Reference proteome</keyword>
<dbReference type="RefSeq" id="XP_040654319.1">
    <property type="nucleotide sequence ID" value="XM_040804215.1"/>
</dbReference>
<dbReference type="GO" id="GO:0016787">
    <property type="term" value="F:hydrolase activity"/>
    <property type="evidence" value="ECO:0007669"/>
    <property type="project" value="UniProtKB-KW"/>
</dbReference>
<feature type="region of interest" description="Disordered" evidence="2">
    <location>
        <begin position="530"/>
        <end position="555"/>
    </location>
</feature>
<dbReference type="Proteomes" id="UP000076580">
    <property type="component" value="Chromosome 03"/>
</dbReference>
<comment type="caution">
    <text evidence="4">The sequence shown here is derived from an EMBL/GenBank/DDBJ whole genome shotgun (WGS) entry which is preliminary data.</text>
</comment>
<evidence type="ECO:0000313" key="4">
    <source>
        <dbReference type="EMBL" id="KYK54967.1"/>
    </source>
</evidence>
<dbReference type="InParanoid" id="A0A151GCX9"/>
<feature type="domain" description="Alpha/beta hydrolase fold-3" evidence="3">
    <location>
        <begin position="389"/>
        <end position="439"/>
    </location>
</feature>
<dbReference type="PANTHER" id="PTHR48081">
    <property type="entry name" value="AB HYDROLASE SUPERFAMILY PROTEIN C4A8.06C"/>
    <property type="match status" value="1"/>
</dbReference>
<feature type="region of interest" description="Disordered" evidence="2">
    <location>
        <begin position="836"/>
        <end position="893"/>
    </location>
</feature>
<dbReference type="Pfam" id="PF07859">
    <property type="entry name" value="Abhydrolase_3"/>
    <property type="match status" value="2"/>
</dbReference>
<dbReference type="InterPro" id="IPR050300">
    <property type="entry name" value="GDXG_lipolytic_enzyme"/>
</dbReference>
<feature type="compositionally biased region" description="Basic and acidic residues" evidence="2">
    <location>
        <begin position="836"/>
        <end position="845"/>
    </location>
</feature>
<name>A0A151GCX9_DRECN</name>
<accession>A0A151GCX9</accession>